<feature type="non-terminal residue" evidence="1">
    <location>
        <position position="1"/>
    </location>
</feature>
<evidence type="ECO:0000313" key="1">
    <source>
        <dbReference type="EMBL" id="KAJ8671743.1"/>
    </source>
</evidence>
<accession>A0ACC2NLH2</accession>
<proteinExistence type="predicted"/>
<keyword evidence="2" id="KW-1185">Reference proteome</keyword>
<gene>
    <name evidence="1" type="ORF">QAD02_003002</name>
</gene>
<dbReference type="Proteomes" id="UP001239111">
    <property type="component" value="Chromosome 3"/>
</dbReference>
<dbReference type="EMBL" id="CM056743">
    <property type="protein sequence ID" value="KAJ8671743.1"/>
    <property type="molecule type" value="Genomic_DNA"/>
</dbReference>
<protein>
    <submittedName>
        <fullName evidence="1">Uncharacterized protein</fullName>
    </submittedName>
</protein>
<comment type="caution">
    <text evidence="1">The sequence shown here is derived from an EMBL/GenBank/DDBJ whole genome shotgun (WGS) entry which is preliminary data.</text>
</comment>
<reference evidence="1" key="1">
    <citation type="submission" date="2023-04" db="EMBL/GenBank/DDBJ databases">
        <title>A chromosome-level genome assembly of the parasitoid wasp Eretmocerus hayati.</title>
        <authorList>
            <person name="Zhong Y."/>
            <person name="Liu S."/>
            <person name="Liu Y."/>
        </authorList>
    </citation>
    <scope>NUCLEOTIDE SEQUENCE</scope>
    <source>
        <strain evidence="1">ZJU_SS_LIU_2023</strain>
    </source>
</reference>
<evidence type="ECO:0000313" key="2">
    <source>
        <dbReference type="Proteomes" id="UP001239111"/>
    </source>
</evidence>
<name>A0ACC2NLH2_9HYME</name>
<organism evidence="1 2">
    <name type="scientific">Eretmocerus hayati</name>
    <dbReference type="NCBI Taxonomy" id="131215"/>
    <lineage>
        <taxon>Eukaryota</taxon>
        <taxon>Metazoa</taxon>
        <taxon>Ecdysozoa</taxon>
        <taxon>Arthropoda</taxon>
        <taxon>Hexapoda</taxon>
        <taxon>Insecta</taxon>
        <taxon>Pterygota</taxon>
        <taxon>Neoptera</taxon>
        <taxon>Endopterygota</taxon>
        <taxon>Hymenoptera</taxon>
        <taxon>Apocrita</taxon>
        <taxon>Proctotrupomorpha</taxon>
        <taxon>Chalcidoidea</taxon>
        <taxon>Aphelinidae</taxon>
        <taxon>Aphelininae</taxon>
        <taxon>Eretmocerus</taxon>
    </lineage>
</organism>
<sequence>GSTISLRFSGFEPERIQYSPGDHIGIFPRNRSKMVEAILERIASSVDPDVTLELQTQKRVHTPNGILKTWVSHEKLKGLSLRTMISMFLDINSPPTPNLLRYLLSTATEDRDRMRLAFLLN</sequence>
<feature type="non-terminal residue" evidence="1">
    <location>
        <position position="121"/>
    </location>
</feature>